<evidence type="ECO:0000256" key="1">
    <source>
        <dbReference type="SAM" id="MobiDB-lite"/>
    </source>
</evidence>
<organism evidence="2 3">
    <name type="scientific">Myodes glareolus</name>
    <name type="common">Bank vole</name>
    <name type="synonym">Clethrionomys glareolus</name>
    <dbReference type="NCBI Taxonomy" id="447135"/>
    <lineage>
        <taxon>Eukaryota</taxon>
        <taxon>Metazoa</taxon>
        <taxon>Chordata</taxon>
        <taxon>Craniata</taxon>
        <taxon>Vertebrata</taxon>
        <taxon>Euteleostomi</taxon>
        <taxon>Mammalia</taxon>
        <taxon>Eutheria</taxon>
        <taxon>Euarchontoglires</taxon>
        <taxon>Glires</taxon>
        <taxon>Rodentia</taxon>
        <taxon>Myomorpha</taxon>
        <taxon>Muroidea</taxon>
        <taxon>Cricetidae</taxon>
        <taxon>Arvicolinae</taxon>
        <taxon>Myodes</taxon>
    </lineage>
</organism>
<keyword evidence="3" id="KW-1185">Reference proteome</keyword>
<evidence type="ECO:0000313" key="3">
    <source>
        <dbReference type="Proteomes" id="UP001488838"/>
    </source>
</evidence>
<sequence length="60" mass="6501">MSRYPPLLQTVNAKWNPDSCAVQGKLALHPTEQCAMSYKSNAGAKEPGRSMKLSGEGVEH</sequence>
<dbReference type="Proteomes" id="UP001488838">
    <property type="component" value="Unassembled WGS sequence"/>
</dbReference>
<reference evidence="2 3" key="1">
    <citation type="journal article" date="2023" name="bioRxiv">
        <title>Conserved and derived expression patterns and positive selection on dental genes reveal complex evolutionary context of ever-growing rodent molars.</title>
        <authorList>
            <person name="Calamari Z.T."/>
            <person name="Song A."/>
            <person name="Cohen E."/>
            <person name="Akter M."/>
            <person name="Roy R.D."/>
            <person name="Hallikas O."/>
            <person name="Christensen M.M."/>
            <person name="Li P."/>
            <person name="Marangoni P."/>
            <person name="Jernvall J."/>
            <person name="Klein O.D."/>
        </authorList>
    </citation>
    <scope>NUCLEOTIDE SEQUENCE [LARGE SCALE GENOMIC DNA]</scope>
    <source>
        <strain evidence="2">V071</strain>
    </source>
</reference>
<protein>
    <submittedName>
        <fullName evidence="2">Uncharacterized protein</fullName>
    </submittedName>
</protein>
<feature type="region of interest" description="Disordered" evidence="1">
    <location>
        <begin position="40"/>
        <end position="60"/>
    </location>
</feature>
<accession>A0AAW0HYG4</accession>
<dbReference type="AlphaFoldDB" id="A0AAW0HYG4"/>
<name>A0AAW0HYG4_MYOGA</name>
<evidence type="ECO:0000313" key="2">
    <source>
        <dbReference type="EMBL" id="KAK7806983.1"/>
    </source>
</evidence>
<comment type="caution">
    <text evidence="2">The sequence shown here is derived from an EMBL/GenBank/DDBJ whole genome shotgun (WGS) entry which is preliminary data.</text>
</comment>
<dbReference type="EMBL" id="JBBHLL010000284">
    <property type="protein sequence ID" value="KAK7806983.1"/>
    <property type="molecule type" value="Genomic_DNA"/>
</dbReference>
<proteinExistence type="predicted"/>
<gene>
    <name evidence="2" type="ORF">U0070_015029</name>
</gene>